<protein>
    <recommendedName>
        <fullName evidence="1">Transposase InsH N-terminal domain-containing protein</fullName>
    </recommendedName>
</protein>
<reference evidence="3" key="1">
    <citation type="journal article" date="2019" name="Int. J. Syst. Evol. Microbiol.">
        <title>The Global Catalogue of Microorganisms (GCM) 10K type strain sequencing project: providing services to taxonomists for standard genome sequencing and annotation.</title>
        <authorList>
            <consortium name="The Broad Institute Genomics Platform"/>
            <consortium name="The Broad Institute Genome Sequencing Center for Infectious Disease"/>
            <person name="Wu L."/>
            <person name="Ma J."/>
        </authorList>
    </citation>
    <scope>NUCLEOTIDE SEQUENCE [LARGE SCALE GENOMIC DNA]</scope>
    <source>
        <strain evidence="3">CECT 7184</strain>
    </source>
</reference>
<comment type="caution">
    <text evidence="2">The sequence shown here is derived from an EMBL/GenBank/DDBJ whole genome shotgun (WGS) entry which is preliminary data.</text>
</comment>
<proteinExistence type="predicted"/>
<dbReference type="InterPro" id="IPR008490">
    <property type="entry name" value="Transposase_InsH_N"/>
</dbReference>
<keyword evidence="3" id="KW-1185">Reference proteome</keyword>
<dbReference type="Proteomes" id="UP001242368">
    <property type="component" value="Unassembled WGS sequence"/>
</dbReference>
<evidence type="ECO:0000313" key="2">
    <source>
        <dbReference type="EMBL" id="MDN3710571.1"/>
    </source>
</evidence>
<sequence>MPIINGLDRHQLTFSSLEAAIATDNDVRFIDAFVENLDLQQLGVRSLTSSDKKKEGRSSFSDSLFLKLYLYACLNGIRSSRKLSVKPSEI</sequence>
<dbReference type="Pfam" id="PF05598">
    <property type="entry name" value="DUF772"/>
    <property type="match status" value="1"/>
</dbReference>
<dbReference type="RefSeq" id="WP_290365674.1">
    <property type="nucleotide sequence ID" value="NZ_JAUFQU010000096.1"/>
</dbReference>
<evidence type="ECO:0000259" key="1">
    <source>
        <dbReference type="Pfam" id="PF05598"/>
    </source>
</evidence>
<dbReference type="EMBL" id="JAUFQU010000096">
    <property type="protein sequence ID" value="MDN3710571.1"/>
    <property type="molecule type" value="Genomic_DNA"/>
</dbReference>
<evidence type="ECO:0000313" key="3">
    <source>
        <dbReference type="Proteomes" id="UP001242368"/>
    </source>
</evidence>
<name>A0ABT8D3Q3_9FLAO</name>
<accession>A0ABT8D3Q3</accession>
<organism evidence="2 3">
    <name type="scientific">Paenimyroides ceti</name>
    <dbReference type="NCBI Taxonomy" id="395087"/>
    <lineage>
        <taxon>Bacteria</taxon>
        <taxon>Pseudomonadati</taxon>
        <taxon>Bacteroidota</taxon>
        <taxon>Flavobacteriia</taxon>
        <taxon>Flavobacteriales</taxon>
        <taxon>Flavobacteriaceae</taxon>
        <taxon>Paenimyroides</taxon>
    </lineage>
</organism>
<feature type="domain" description="Transposase InsH N-terminal" evidence="1">
    <location>
        <begin position="16"/>
        <end position="83"/>
    </location>
</feature>
<gene>
    <name evidence="2" type="ORF">QW060_27695</name>
</gene>